<accession>A0AA36G8D6</accession>
<gene>
    <name evidence="13" type="ORF">MSPICULIGERA_LOCUS21783</name>
</gene>
<dbReference type="GO" id="GO:0000981">
    <property type="term" value="F:DNA-binding transcription factor activity, RNA polymerase II-specific"/>
    <property type="evidence" value="ECO:0007669"/>
    <property type="project" value="TreeGrafter"/>
</dbReference>
<evidence type="ECO:0000256" key="11">
    <source>
        <dbReference type="SAM" id="MobiDB-lite"/>
    </source>
</evidence>
<dbReference type="PANTHER" id="PTHR45718">
    <property type="entry name" value="TRANSCRIPTIONAL ACTIVATOR CUBITUS INTERRUPTUS"/>
    <property type="match status" value="1"/>
</dbReference>
<evidence type="ECO:0000256" key="1">
    <source>
        <dbReference type="ARBA" id="ARBA00004123"/>
    </source>
</evidence>
<keyword evidence="9" id="KW-0539">Nucleus</keyword>
<dbReference type="AlphaFoldDB" id="A0AA36G8D6"/>
<keyword evidence="8" id="KW-0804">Transcription</keyword>
<dbReference type="InterPro" id="IPR013087">
    <property type="entry name" value="Znf_C2H2_type"/>
</dbReference>
<feature type="region of interest" description="Disordered" evidence="11">
    <location>
        <begin position="254"/>
        <end position="283"/>
    </location>
</feature>
<feature type="region of interest" description="Disordered" evidence="11">
    <location>
        <begin position="1"/>
        <end position="21"/>
    </location>
</feature>
<evidence type="ECO:0000256" key="5">
    <source>
        <dbReference type="ARBA" id="ARBA00022833"/>
    </source>
</evidence>
<dbReference type="SUPFAM" id="SSF57667">
    <property type="entry name" value="beta-beta-alpha zinc fingers"/>
    <property type="match status" value="3"/>
</dbReference>
<proteinExistence type="predicted"/>
<dbReference type="SMART" id="SM00355">
    <property type="entry name" value="ZnF_C2H2"/>
    <property type="match status" value="5"/>
</dbReference>
<feature type="domain" description="C2H2-type" evidence="12">
    <location>
        <begin position="194"/>
        <end position="223"/>
    </location>
</feature>
<dbReference type="PANTHER" id="PTHR45718:SF4">
    <property type="entry name" value="TRANSCRIPTIONAL ACTIVATOR CUBITUS INTERRUPTUS"/>
    <property type="match status" value="1"/>
</dbReference>
<evidence type="ECO:0000256" key="6">
    <source>
        <dbReference type="ARBA" id="ARBA00023015"/>
    </source>
</evidence>
<dbReference type="GO" id="GO:0008270">
    <property type="term" value="F:zinc ion binding"/>
    <property type="evidence" value="ECO:0007669"/>
    <property type="project" value="UniProtKB-KW"/>
</dbReference>
<keyword evidence="4 10" id="KW-0863">Zinc-finger</keyword>
<comment type="caution">
    <text evidence="13">The sequence shown here is derived from an EMBL/GenBank/DDBJ whole genome shotgun (WGS) entry which is preliminary data.</text>
</comment>
<dbReference type="PROSITE" id="PS50157">
    <property type="entry name" value="ZINC_FINGER_C2H2_2"/>
    <property type="match status" value="4"/>
</dbReference>
<dbReference type="EMBL" id="CATQJA010002665">
    <property type="protein sequence ID" value="CAJ0583713.1"/>
    <property type="molecule type" value="Genomic_DNA"/>
</dbReference>
<dbReference type="InterPro" id="IPR056436">
    <property type="entry name" value="Znf-C2H2_ZIC1-5/GLI1-3-like"/>
</dbReference>
<feature type="domain" description="C2H2-type" evidence="12">
    <location>
        <begin position="226"/>
        <end position="255"/>
    </location>
</feature>
<reference evidence="13" key="1">
    <citation type="submission" date="2023-06" db="EMBL/GenBank/DDBJ databases">
        <authorList>
            <person name="Delattre M."/>
        </authorList>
    </citation>
    <scope>NUCLEOTIDE SEQUENCE</scope>
    <source>
        <strain evidence="13">AF72</strain>
    </source>
</reference>
<protein>
    <recommendedName>
        <fullName evidence="12">C2H2-type domain-containing protein</fullName>
    </recommendedName>
</protein>
<keyword evidence="5" id="KW-0862">Zinc</keyword>
<keyword evidence="3" id="KW-0677">Repeat</keyword>
<evidence type="ECO:0000313" key="13">
    <source>
        <dbReference type="EMBL" id="CAJ0583713.1"/>
    </source>
</evidence>
<dbReference type="Gene3D" id="3.30.160.60">
    <property type="entry name" value="Classic Zinc Finger"/>
    <property type="match status" value="4"/>
</dbReference>
<feature type="non-terminal residue" evidence="13">
    <location>
        <position position="338"/>
    </location>
</feature>
<comment type="subcellular location">
    <subcellularLocation>
        <location evidence="1">Nucleus</location>
    </subcellularLocation>
</comment>
<evidence type="ECO:0000256" key="3">
    <source>
        <dbReference type="ARBA" id="ARBA00022737"/>
    </source>
</evidence>
<evidence type="ECO:0000256" key="2">
    <source>
        <dbReference type="ARBA" id="ARBA00022723"/>
    </source>
</evidence>
<dbReference type="FunFam" id="3.30.160.60:FF:000064">
    <property type="entry name" value="Early growth response protein 3"/>
    <property type="match status" value="1"/>
</dbReference>
<evidence type="ECO:0000256" key="10">
    <source>
        <dbReference type="PROSITE-ProRule" id="PRU00042"/>
    </source>
</evidence>
<dbReference type="PROSITE" id="PS00028">
    <property type="entry name" value="ZINC_FINGER_C2H2_1"/>
    <property type="match status" value="3"/>
</dbReference>
<dbReference type="InterPro" id="IPR043359">
    <property type="entry name" value="GLI-like"/>
</dbReference>
<feature type="domain" description="C2H2-type" evidence="12">
    <location>
        <begin position="136"/>
        <end position="165"/>
    </location>
</feature>
<sequence length="338" mass="39072">MHASPYEYPRPDRPDGSLKPSPLGEHYIQSYAYAGILPQEHFPAGSSFQYQGYPPELLPQFLDPRFPPYLTPAEFQKYPPGFAPLPDVQEPRICRWVNDNGKECGQKFHTTLDINTHLTNHHIGHTENFVYVCQWKNCDRTEKNLHFKARYKLVNHVRVHTGEKPFKCQTCLKHFARSENLKIHARTHTGEKPFKCVVKGCEKMFANSSDRKKHMHVHQSHEVQPYRCRVKNCQKTYTHPSSLRKHMKMHEKNNEYPDLDESGDSGHCSSATPAGSAGYSPKQDIQFEPQFGQTLQPQDLQLLESKVELPCFTVPPPQFADLNVPHFYPNYENLYPAM</sequence>
<evidence type="ECO:0000256" key="4">
    <source>
        <dbReference type="ARBA" id="ARBA00022771"/>
    </source>
</evidence>
<keyword evidence="6" id="KW-0805">Transcription regulation</keyword>
<evidence type="ECO:0000313" key="14">
    <source>
        <dbReference type="Proteomes" id="UP001177023"/>
    </source>
</evidence>
<dbReference type="Pfam" id="PF23561">
    <property type="entry name" value="zf-C2H2_15"/>
    <property type="match status" value="1"/>
</dbReference>
<evidence type="ECO:0000256" key="9">
    <source>
        <dbReference type="ARBA" id="ARBA00023242"/>
    </source>
</evidence>
<evidence type="ECO:0000259" key="12">
    <source>
        <dbReference type="PROSITE" id="PS50157"/>
    </source>
</evidence>
<evidence type="ECO:0000256" key="7">
    <source>
        <dbReference type="ARBA" id="ARBA00023125"/>
    </source>
</evidence>
<keyword evidence="2" id="KW-0479">Metal-binding</keyword>
<dbReference type="Proteomes" id="UP001177023">
    <property type="component" value="Unassembled WGS sequence"/>
</dbReference>
<feature type="domain" description="C2H2-type" evidence="12">
    <location>
        <begin position="166"/>
        <end position="193"/>
    </location>
</feature>
<dbReference type="Pfam" id="PF00096">
    <property type="entry name" value="zf-C2H2"/>
    <property type="match status" value="3"/>
</dbReference>
<name>A0AA36G8D6_9BILA</name>
<dbReference type="GO" id="GO:0000978">
    <property type="term" value="F:RNA polymerase II cis-regulatory region sequence-specific DNA binding"/>
    <property type="evidence" value="ECO:0007669"/>
    <property type="project" value="TreeGrafter"/>
</dbReference>
<evidence type="ECO:0000256" key="8">
    <source>
        <dbReference type="ARBA" id="ARBA00023163"/>
    </source>
</evidence>
<keyword evidence="7" id="KW-0238">DNA-binding</keyword>
<dbReference type="GO" id="GO:0005634">
    <property type="term" value="C:nucleus"/>
    <property type="evidence" value="ECO:0007669"/>
    <property type="project" value="UniProtKB-SubCell"/>
</dbReference>
<dbReference type="InterPro" id="IPR036236">
    <property type="entry name" value="Znf_C2H2_sf"/>
</dbReference>
<keyword evidence="14" id="KW-1185">Reference proteome</keyword>
<organism evidence="13 14">
    <name type="scientific">Mesorhabditis spiculigera</name>
    <dbReference type="NCBI Taxonomy" id="96644"/>
    <lineage>
        <taxon>Eukaryota</taxon>
        <taxon>Metazoa</taxon>
        <taxon>Ecdysozoa</taxon>
        <taxon>Nematoda</taxon>
        <taxon>Chromadorea</taxon>
        <taxon>Rhabditida</taxon>
        <taxon>Rhabditina</taxon>
        <taxon>Rhabditomorpha</taxon>
        <taxon>Rhabditoidea</taxon>
        <taxon>Rhabditidae</taxon>
        <taxon>Mesorhabditinae</taxon>
        <taxon>Mesorhabditis</taxon>
    </lineage>
</organism>